<dbReference type="Gene3D" id="1.10.260.40">
    <property type="entry name" value="lambda repressor-like DNA-binding domains"/>
    <property type="match status" value="1"/>
</dbReference>
<dbReference type="EMBL" id="SPPA01000002">
    <property type="protein sequence ID" value="TFV13100.1"/>
    <property type="molecule type" value="Genomic_DNA"/>
</dbReference>
<dbReference type="InterPro" id="IPR010982">
    <property type="entry name" value="Lambda_DNA-bd_dom_sf"/>
</dbReference>
<dbReference type="Pfam" id="PF01381">
    <property type="entry name" value="HTH_3"/>
    <property type="match status" value="1"/>
</dbReference>
<dbReference type="PROSITE" id="PS50943">
    <property type="entry name" value="HTH_CROC1"/>
    <property type="match status" value="1"/>
</dbReference>
<dbReference type="SUPFAM" id="SSF47413">
    <property type="entry name" value="lambda repressor-like DNA-binding domains"/>
    <property type="match status" value="1"/>
</dbReference>
<sequence length="128" mass="14862">MKINEKIRMLREENALSQEQMAEKMNISTNSYGKIERGETKLTLNKLEQIANIFNLDIVELISTDKNSYQITHYGTGANAFNFISDNKDIIVENEKLQLIIAHKNETIEHQKEEIILLRQMLELLKAN</sequence>
<gene>
    <name evidence="4" type="ORF">E4T80_00920</name>
</gene>
<dbReference type="PANTHER" id="PTHR46558">
    <property type="entry name" value="TRACRIPTIONAL REGULATORY PROTEIN-RELATED-RELATED"/>
    <property type="match status" value="1"/>
</dbReference>
<dbReference type="CDD" id="cd00093">
    <property type="entry name" value="HTH_XRE"/>
    <property type="match status" value="1"/>
</dbReference>
<accession>A0A4Y9K7L0</accession>
<evidence type="ECO:0000256" key="1">
    <source>
        <dbReference type="ARBA" id="ARBA00023125"/>
    </source>
</evidence>
<evidence type="ECO:0000313" key="5">
    <source>
        <dbReference type="Proteomes" id="UP000297396"/>
    </source>
</evidence>
<dbReference type="AlphaFoldDB" id="A0A4Y9K7L0"/>
<protein>
    <submittedName>
        <fullName evidence="4">XRE family transcriptional regulator</fullName>
    </submittedName>
</protein>
<dbReference type="Proteomes" id="UP000297396">
    <property type="component" value="Unassembled WGS sequence"/>
</dbReference>
<dbReference type="PANTHER" id="PTHR46558:SF4">
    <property type="entry name" value="DNA-BIDING PHAGE PROTEIN"/>
    <property type="match status" value="1"/>
</dbReference>
<feature type="coiled-coil region" evidence="2">
    <location>
        <begin position="94"/>
        <end position="128"/>
    </location>
</feature>
<dbReference type="InterPro" id="IPR001387">
    <property type="entry name" value="Cro/C1-type_HTH"/>
</dbReference>
<comment type="caution">
    <text evidence="4">The sequence shown here is derived from an EMBL/GenBank/DDBJ whole genome shotgun (WGS) entry which is preliminary data.</text>
</comment>
<dbReference type="SMART" id="SM00530">
    <property type="entry name" value="HTH_XRE"/>
    <property type="match status" value="1"/>
</dbReference>
<organism evidence="4 5">
    <name type="scientific">Muribacter muris</name>
    <dbReference type="NCBI Taxonomy" id="67855"/>
    <lineage>
        <taxon>Bacteria</taxon>
        <taxon>Pseudomonadati</taxon>
        <taxon>Pseudomonadota</taxon>
        <taxon>Gammaproteobacteria</taxon>
        <taxon>Pasteurellales</taxon>
        <taxon>Pasteurellaceae</taxon>
        <taxon>Muribacter</taxon>
    </lineage>
</organism>
<name>A0A4Y9K7L0_9PAST</name>
<keyword evidence="1" id="KW-0238">DNA-binding</keyword>
<dbReference type="GO" id="GO:0003677">
    <property type="term" value="F:DNA binding"/>
    <property type="evidence" value="ECO:0007669"/>
    <property type="project" value="UniProtKB-KW"/>
</dbReference>
<evidence type="ECO:0000313" key="4">
    <source>
        <dbReference type="EMBL" id="TFV13100.1"/>
    </source>
</evidence>
<feature type="domain" description="HTH cro/C1-type" evidence="3">
    <location>
        <begin position="7"/>
        <end position="61"/>
    </location>
</feature>
<proteinExistence type="predicted"/>
<dbReference type="RefSeq" id="WP_135054125.1">
    <property type="nucleotide sequence ID" value="NZ_JADGLC010000002.1"/>
</dbReference>
<evidence type="ECO:0000259" key="3">
    <source>
        <dbReference type="PROSITE" id="PS50943"/>
    </source>
</evidence>
<evidence type="ECO:0000256" key="2">
    <source>
        <dbReference type="SAM" id="Coils"/>
    </source>
</evidence>
<dbReference type="OrthoDB" id="5678656at2"/>
<keyword evidence="2" id="KW-0175">Coiled coil</keyword>
<reference evidence="4 5" key="1">
    <citation type="submission" date="2019-03" db="EMBL/GenBank/DDBJ databases">
        <title>Diversity of the mouse oral microbiome.</title>
        <authorList>
            <person name="Joseph S."/>
            <person name="Aduse-Opoku J."/>
            <person name="Curtis M."/>
            <person name="Wade W."/>
            <person name="Hashim A."/>
        </authorList>
    </citation>
    <scope>NUCLEOTIDE SEQUENCE [LARGE SCALE GENOMIC DNA]</scope>
    <source>
        <strain evidence="4 5">WT12</strain>
    </source>
</reference>